<accession>A0A7N4PQF9</accession>
<dbReference type="GO" id="GO:0061844">
    <property type="term" value="P:antimicrobial humoral immune response mediated by antimicrobial peptide"/>
    <property type="evidence" value="ECO:0007669"/>
    <property type="project" value="TreeGrafter"/>
</dbReference>
<feature type="domain" description="Chemokine interleukin-8-like" evidence="7">
    <location>
        <begin position="55"/>
        <end position="113"/>
    </location>
</feature>
<comment type="similarity">
    <text evidence="1 6">Belongs to the intercrine beta (chemokine CC) family.</text>
</comment>
<dbReference type="PANTHER" id="PTHR12015:SF103">
    <property type="entry name" value="C-C MOTIF CHEMOKINE 4-RELATED"/>
    <property type="match status" value="1"/>
</dbReference>
<reference evidence="8 9" key="1">
    <citation type="journal article" date="2011" name="Proc. Natl. Acad. Sci. U.S.A.">
        <title>Genetic diversity and population structure of the endangered marsupial Sarcophilus harrisii (Tasmanian devil).</title>
        <authorList>
            <person name="Miller W."/>
            <person name="Hayes V.M."/>
            <person name="Ratan A."/>
            <person name="Petersen D.C."/>
            <person name="Wittekindt N.E."/>
            <person name="Miller J."/>
            <person name="Walenz B."/>
            <person name="Knight J."/>
            <person name="Qi J."/>
            <person name="Zhao F."/>
            <person name="Wang Q."/>
            <person name="Bedoya-Reina O.C."/>
            <person name="Katiyar N."/>
            <person name="Tomsho L.P."/>
            <person name="Kasson L.M."/>
            <person name="Hardie R.A."/>
            <person name="Woodbridge P."/>
            <person name="Tindall E.A."/>
            <person name="Bertelsen M.F."/>
            <person name="Dixon D."/>
            <person name="Pyecroft S."/>
            <person name="Helgen K.M."/>
            <person name="Lesk A.M."/>
            <person name="Pringle T.H."/>
            <person name="Patterson N."/>
            <person name="Zhang Y."/>
            <person name="Kreiss A."/>
            <person name="Woods G.M."/>
            <person name="Jones M.E."/>
            <person name="Schuster S.C."/>
        </authorList>
    </citation>
    <scope>NUCLEOTIDE SEQUENCE [LARGE SCALE GENOMIC DNA]</scope>
</reference>
<dbReference type="GO" id="GO:0070098">
    <property type="term" value="P:chemokine-mediated signaling pathway"/>
    <property type="evidence" value="ECO:0007669"/>
    <property type="project" value="TreeGrafter"/>
</dbReference>
<evidence type="ECO:0000256" key="2">
    <source>
        <dbReference type="ARBA" id="ARBA00022500"/>
    </source>
</evidence>
<dbReference type="GO" id="GO:0006954">
    <property type="term" value="P:inflammatory response"/>
    <property type="evidence" value="ECO:0007669"/>
    <property type="project" value="TreeGrafter"/>
</dbReference>
<evidence type="ECO:0000313" key="8">
    <source>
        <dbReference type="Ensembl" id="ENSSHAP00000040479.1"/>
    </source>
</evidence>
<comment type="subcellular location">
    <subcellularLocation>
        <location evidence="6">Secreted</location>
    </subcellularLocation>
</comment>
<dbReference type="GO" id="GO:0005615">
    <property type="term" value="C:extracellular space"/>
    <property type="evidence" value="ECO:0007669"/>
    <property type="project" value="UniProtKB-KW"/>
</dbReference>
<dbReference type="GO" id="GO:0008009">
    <property type="term" value="F:chemokine activity"/>
    <property type="evidence" value="ECO:0007669"/>
    <property type="project" value="InterPro"/>
</dbReference>
<dbReference type="Proteomes" id="UP000007648">
    <property type="component" value="Unassembled WGS sequence"/>
</dbReference>
<evidence type="ECO:0000256" key="6">
    <source>
        <dbReference type="RuleBase" id="RU361150"/>
    </source>
</evidence>
<dbReference type="CDD" id="cd00272">
    <property type="entry name" value="Chemokine_CC"/>
    <property type="match status" value="1"/>
</dbReference>
<proteinExistence type="inferred from homology"/>
<keyword evidence="6" id="KW-0964">Secreted</keyword>
<dbReference type="GO" id="GO:0048020">
    <property type="term" value="F:CCR chemokine receptor binding"/>
    <property type="evidence" value="ECO:0007669"/>
    <property type="project" value="TreeGrafter"/>
</dbReference>
<dbReference type="OrthoDB" id="9447832at2759"/>
<keyword evidence="4" id="KW-0732">Signal</keyword>
<keyword evidence="9" id="KW-1185">Reference proteome</keyword>
<organism evidence="8 9">
    <name type="scientific">Sarcophilus harrisii</name>
    <name type="common">Tasmanian devil</name>
    <name type="synonym">Sarcophilus laniarius</name>
    <dbReference type="NCBI Taxonomy" id="9305"/>
    <lineage>
        <taxon>Eukaryota</taxon>
        <taxon>Metazoa</taxon>
        <taxon>Chordata</taxon>
        <taxon>Craniata</taxon>
        <taxon>Vertebrata</taxon>
        <taxon>Euteleostomi</taxon>
        <taxon>Mammalia</taxon>
        <taxon>Metatheria</taxon>
        <taxon>Dasyuromorphia</taxon>
        <taxon>Dasyuridae</taxon>
        <taxon>Sarcophilus</taxon>
    </lineage>
</organism>
<reference evidence="8" key="2">
    <citation type="submission" date="2025-08" db="UniProtKB">
        <authorList>
            <consortium name="Ensembl"/>
        </authorList>
    </citation>
    <scope>IDENTIFICATION</scope>
</reference>
<dbReference type="InterPro" id="IPR036048">
    <property type="entry name" value="Interleukin_8-like_sf"/>
</dbReference>
<dbReference type="GO" id="GO:0030335">
    <property type="term" value="P:positive regulation of cell migration"/>
    <property type="evidence" value="ECO:0007669"/>
    <property type="project" value="TreeGrafter"/>
</dbReference>
<dbReference type="PANTHER" id="PTHR12015">
    <property type="entry name" value="SMALL INDUCIBLE CYTOKINE A"/>
    <property type="match status" value="1"/>
</dbReference>
<dbReference type="SMART" id="SM00199">
    <property type="entry name" value="SCY"/>
    <property type="match status" value="1"/>
</dbReference>
<dbReference type="InParanoid" id="A0A7N4PQF9"/>
<dbReference type="PROSITE" id="PS00472">
    <property type="entry name" value="SMALL_CYTOKINES_CC"/>
    <property type="match status" value="1"/>
</dbReference>
<dbReference type="Pfam" id="PF00048">
    <property type="entry name" value="IL8"/>
    <property type="match status" value="1"/>
</dbReference>
<dbReference type="Ensembl" id="ENSSHAT00000052479.1">
    <property type="protein sequence ID" value="ENSSHAP00000040479.1"/>
    <property type="gene ID" value="ENSSHAG00000021920.1"/>
</dbReference>
<dbReference type="InterPro" id="IPR000827">
    <property type="entry name" value="Chemokine_CC_CS"/>
</dbReference>
<evidence type="ECO:0000256" key="5">
    <source>
        <dbReference type="ARBA" id="ARBA00023157"/>
    </source>
</evidence>
<dbReference type="KEGG" id="shr:116423442"/>
<evidence type="ECO:0000256" key="3">
    <source>
        <dbReference type="ARBA" id="ARBA00022514"/>
    </source>
</evidence>
<evidence type="ECO:0000256" key="4">
    <source>
        <dbReference type="ARBA" id="ARBA00022729"/>
    </source>
</evidence>
<name>A0A7N4PQF9_SARHA</name>
<keyword evidence="5" id="KW-1015">Disulfide bond</keyword>
<sequence>MRLRHRPEESLRLCSAPTACFAPRIMKVSVAALSILIIMIFSSLASSAPMGSSTPTACCFSHVRQQIPRKFVIDYYKTSSLCSQPAVVFLTKKGREMCADPSNDWVQKYIADSELN</sequence>
<dbReference type="AlphaFoldDB" id="A0A7N4PQF9"/>
<dbReference type="GO" id="GO:0048245">
    <property type="term" value="P:eosinophil chemotaxis"/>
    <property type="evidence" value="ECO:0007669"/>
    <property type="project" value="TreeGrafter"/>
</dbReference>
<protein>
    <recommendedName>
        <fullName evidence="6">C-C motif chemokine</fullName>
    </recommendedName>
</protein>
<dbReference type="InterPro" id="IPR001811">
    <property type="entry name" value="Chemokine_IL8-like_dom"/>
</dbReference>
<dbReference type="SUPFAM" id="SSF54117">
    <property type="entry name" value="Interleukin 8-like chemokines"/>
    <property type="match status" value="1"/>
</dbReference>
<evidence type="ECO:0000256" key="1">
    <source>
        <dbReference type="ARBA" id="ARBA00010868"/>
    </source>
</evidence>
<gene>
    <name evidence="8" type="primary">LOC116423442</name>
</gene>
<keyword evidence="3 6" id="KW-0202">Cytokine</keyword>
<dbReference type="Gene3D" id="2.40.50.40">
    <property type="match status" value="1"/>
</dbReference>
<reference evidence="8" key="3">
    <citation type="submission" date="2025-09" db="UniProtKB">
        <authorList>
            <consortium name="Ensembl"/>
        </authorList>
    </citation>
    <scope>IDENTIFICATION</scope>
</reference>
<dbReference type="GeneID" id="116423442"/>
<dbReference type="InterPro" id="IPR039809">
    <property type="entry name" value="Chemokine_b/g/d"/>
</dbReference>
<dbReference type="RefSeq" id="XP_031823432.1">
    <property type="nucleotide sequence ID" value="XM_031967572.1"/>
</dbReference>
<keyword evidence="2 6" id="KW-0145">Chemotaxis</keyword>
<dbReference type="FunCoup" id="A0A7N4PQF9">
    <property type="interactions" value="842"/>
</dbReference>
<evidence type="ECO:0000259" key="7">
    <source>
        <dbReference type="SMART" id="SM00199"/>
    </source>
</evidence>
<dbReference type="GeneTree" id="ENSGT01100000263482"/>
<dbReference type="FunFam" id="2.40.50.40:FF:000002">
    <property type="entry name" value="C-C motif chemokine"/>
    <property type="match status" value="1"/>
</dbReference>
<evidence type="ECO:0000313" key="9">
    <source>
        <dbReference type="Proteomes" id="UP000007648"/>
    </source>
</evidence>